<keyword evidence="2" id="KW-1185">Reference proteome</keyword>
<proteinExistence type="predicted"/>
<accession>A0A3M7RNI3</accession>
<organism evidence="1 2">
    <name type="scientific">Brachionus plicatilis</name>
    <name type="common">Marine rotifer</name>
    <name type="synonym">Brachionus muelleri</name>
    <dbReference type="NCBI Taxonomy" id="10195"/>
    <lineage>
        <taxon>Eukaryota</taxon>
        <taxon>Metazoa</taxon>
        <taxon>Spiralia</taxon>
        <taxon>Gnathifera</taxon>
        <taxon>Rotifera</taxon>
        <taxon>Eurotatoria</taxon>
        <taxon>Monogononta</taxon>
        <taxon>Pseudotrocha</taxon>
        <taxon>Ploima</taxon>
        <taxon>Brachionidae</taxon>
        <taxon>Brachionus</taxon>
    </lineage>
</organism>
<name>A0A3M7RNI3_BRAPC</name>
<evidence type="ECO:0000313" key="2">
    <source>
        <dbReference type="Proteomes" id="UP000276133"/>
    </source>
</evidence>
<reference evidence="1 2" key="1">
    <citation type="journal article" date="2018" name="Sci. Rep.">
        <title>Genomic signatures of local adaptation to the degree of environmental predictability in rotifers.</title>
        <authorList>
            <person name="Franch-Gras L."/>
            <person name="Hahn C."/>
            <person name="Garcia-Roger E.M."/>
            <person name="Carmona M.J."/>
            <person name="Serra M."/>
            <person name="Gomez A."/>
        </authorList>
    </citation>
    <scope>NUCLEOTIDE SEQUENCE [LARGE SCALE GENOMIC DNA]</scope>
    <source>
        <strain evidence="1">HYR1</strain>
    </source>
</reference>
<dbReference type="EMBL" id="REGN01003003">
    <property type="protein sequence ID" value="RNA24980.1"/>
    <property type="molecule type" value="Genomic_DNA"/>
</dbReference>
<comment type="caution">
    <text evidence="1">The sequence shown here is derived from an EMBL/GenBank/DDBJ whole genome shotgun (WGS) entry which is preliminary data.</text>
</comment>
<dbReference type="AlphaFoldDB" id="A0A3M7RNI3"/>
<protein>
    <submittedName>
        <fullName evidence="1">Uncharacterized protein</fullName>
    </submittedName>
</protein>
<evidence type="ECO:0000313" key="1">
    <source>
        <dbReference type="EMBL" id="RNA24980.1"/>
    </source>
</evidence>
<gene>
    <name evidence="1" type="ORF">BpHYR1_026311</name>
</gene>
<sequence>MDRFIASVNYAFLKHSTVQVEEWIWTNGGRERGGLLRCRIVERRPNPFLFVTMNKIQENQSAHKSSKAPEDWGAKGVVTLLPRRGSDMFILIHSNSNQKPLKRYLSINGLLLIEYYKIWLNDYNPIGQRLWNKDFAYSNLTSTIGKS</sequence>
<dbReference type="Proteomes" id="UP000276133">
    <property type="component" value="Unassembled WGS sequence"/>
</dbReference>